<name>A0ACB6RW65_9PLEO</name>
<protein>
    <submittedName>
        <fullName evidence="1">HET-domain-containing protein</fullName>
    </submittedName>
</protein>
<proteinExistence type="predicted"/>
<evidence type="ECO:0000313" key="1">
    <source>
        <dbReference type="EMBL" id="KAF2625978.1"/>
    </source>
</evidence>
<organism evidence="1 2">
    <name type="scientific">Macroventuria anomochaeta</name>
    <dbReference type="NCBI Taxonomy" id="301207"/>
    <lineage>
        <taxon>Eukaryota</taxon>
        <taxon>Fungi</taxon>
        <taxon>Dikarya</taxon>
        <taxon>Ascomycota</taxon>
        <taxon>Pezizomycotina</taxon>
        <taxon>Dothideomycetes</taxon>
        <taxon>Pleosporomycetidae</taxon>
        <taxon>Pleosporales</taxon>
        <taxon>Pleosporineae</taxon>
        <taxon>Didymellaceae</taxon>
        <taxon>Macroventuria</taxon>
    </lineage>
</organism>
<accession>A0ACB6RW65</accession>
<dbReference type="Proteomes" id="UP000799754">
    <property type="component" value="Unassembled WGS sequence"/>
</dbReference>
<reference evidence="1" key="1">
    <citation type="journal article" date="2020" name="Stud. Mycol.">
        <title>101 Dothideomycetes genomes: a test case for predicting lifestyles and emergence of pathogens.</title>
        <authorList>
            <person name="Haridas S."/>
            <person name="Albert R."/>
            <person name="Binder M."/>
            <person name="Bloem J."/>
            <person name="Labutti K."/>
            <person name="Salamov A."/>
            <person name="Andreopoulos B."/>
            <person name="Baker S."/>
            <person name="Barry K."/>
            <person name="Bills G."/>
            <person name="Bluhm B."/>
            <person name="Cannon C."/>
            <person name="Castanera R."/>
            <person name="Culley D."/>
            <person name="Daum C."/>
            <person name="Ezra D."/>
            <person name="Gonzalez J."/>
            <person name="Henrissat B."/>
            <person name="Kuo A."/>
            <person name="Liang C."/>
            <person name="Lipzen A."/>
            <person name="Lutzoni F."/>
            <person name="Magnuson J."/>
            <person name="Mondo S."/>
            <person name="Nolan M."/>
            <person name="Ohm R."/>
            <person name="Pangilinan J."/>
            <person name="Park H.-J."/>
            <person name="Ramirez L."/>
            <person name="Alfaro M."/>
            <person name="Sun H."/>
            <person name="Tritt A."/>
            <person name="Yoshinaga Y."/>
            <person name="Zwiers L.-H."/>
            <person name="Turgeon B."/>
            <person name="Goodwin S."/>
            <person name="Spatafora J."/>
            <person name="Crous P."/>
            <person name="Grigoriev I."/>
        </authorList>
    </citation>
    <scope>NUCLEOTIDE SEQUENCE</scope>
    <source>
        <strain evidence="1">CBS 525.71</strain>
    </source>
</reference>
<keyword evidence="2" id="KW-1185">Reference proteome</keyword>
<sequence>MGCLVICFTTTPFVALSYVWGRVQMLKTTNLNYEGLQEAGALFNATGEFVVPQTICDAMRLCRRLGERYLWVDCLCVVQDAAPDEIDKMLRAMAFIYTSAECTIVAATGVDAERGLSGVGDPSQQRERGCQF</sequence>
<comment type="caution">
    <text evidence="1">The sequence shown here is derived from an EMBL/GenBank/DDBJ whole genome shotgun (WGS) entry which is preliminary data.</text>
</comment>
<evidence type="ECO:0000313" key="2">
    <source>
        <dbReference type="Proteomes" id="UP000799754"/>
    </source>
</evidence>
<dbReference type="EMBL" id="MU006723">
    <property type="protein sequence ID" value="KAF2625978.1"/>
    <property type="molecule type" value="Genomic_DNA"/>
</dbReference>
<gene>
    <name evidence="1" type="ORF">BU25DRAFT_422936</name>
</gene>